<organism evidence="21 23">
    <name type="scientific">Turicibacter bilis</name>
    <dbReference type="NCBI Taxonomy" id="2735723"/>
    <lineage>
        <taxon>Bacteria</taxon>
        <taxon>Bacillati</taxon>
        <taxon>Bacillota</taxon>
        <taxon>Erysipelotrichia</taxon>
        <taxon>Erysipelotrichales</taxon>
        <taxon>Turicibacteraceae</taxon>
        <taxon>Turicibacter</taxon>
    </lineage>
</organism>
<evidence type="ECO:0000256" key="10">
    <source>
        <dbReference type="ARBA" id="ARBA00022960"/>
    </source>
</evidence>
<evidence type="ECO:0000256" key="1">
    <source>
        <dbReference type="ARBA" id="ARBA00004236"/>
    </source>
</evidence>
<evidence type="ECO:0000256" key="15">
    <source>
        <dbReference type="ARBA" id="ARBA00034000"/>
    </source>
</evidence>
<dbReference type="SUPFAM" id="SSF56601">
    <property type="entry name" value="beta-lactamase/transpeptidase-like"/>
    <property type="match status" value="1"/>
</dbReference>
<comment type="similarity">
    <text evidence="2">In the C-terminal section; belongs to the transpeptidase family.</text>
</comment>
<dbReference type="GO" id="GO:0071555">
    <property type="term" value="P:cell wall organization"/>
    <property type="evidence" value="ECO:0007669"/>
    <property type="project" value="UniProtKB-KW"/>
</dbReference>
<evidence type="ECO:0000259" key="19">
    <source>
        <dbReference type="Pfam" id="PF00912"/>
    </source>
</evidence>
<dbReference type="Gene3D" id="3.40.710.10">
    <property type="entry name" value="DD-peptidase/beta-lactamase superfamily"/>
    <property type="match status" value="1"/>
</dbReference>
<proteinExistence type="inferred from homology"/>
<protein>
    <submittedName>
        <fullName evidence="21">PBP1A family penicillin-binding protein</fullName>
    </submittedName>
</protein>
<dbReference type="Pfam" id="PF00912">
    <property type="entry name" value="Transgly"/>
    <property type="match status" value="1"/>
</dbReference>
<evidence type="ECO:0000256" key="3">
    <source>
        <dbReference type="ARBA" id="ARBA00007739"/>
    </source>
</evidence>
<keyword evidence="13" id="KW-0511">Multifunctional enzyme</keyword>
<evidence type="ECO:0000256" key="17">
    <source>
        <dbReference type="SAM" id="Phobius"/>
    </source>
</evidence>
<dbReference type="InterPro" id="IPR001460">
    <property type="entry name" value="PCN-bd_Tpept"/>
</dbReference>
<dbReference type="NCBIfam" id="TIGR02074">
    <property type="entry name" value="PBP_1a_fam"/>
    <property type="match status" value="1"/>
</dbReference>
<comment type="catalytic activity">
    <reaction evidence="16">
        <text>[GlcNAc-(1-&gt;4)-Mur2Ac(oyl-L-Ala-gamma-D-Glu-L-Lys-D-Ala-D-Ala)](n)-di-trans,octa-cis-undecaprenyl diphosphate + beta-D-GlcNAc-(1-&gt;4)-Mur2Ac(oyl-L-Ala-gamma-D-Glu-L-Lys-D-Ala-D-Ala)-di-trans,octa-cis-undecaprenyl diphosphate = [GlcNAc-(1-&gt;4)-Mur2Ac(oyl-L-Ala-gamma-D-Glu-L-Lys-D-Ala-D-Ala)](n+1)-di-trans,octa-cis-undecaprenyl diphosphate + di-trans,octa-cis-undecaprenyl diphosphate + H(+)</text>
        <dbReference type="Rhea" id="RHEA:23708"/>
        <dbReference type="Rhea" id="RHEA-COMP:9602"/>
        <dbReference type="Rhea" id="RHEA-COMP:9603"/>
        <dbReference type="ChEBI" id="CHEBI:15378"/>
        <dbReference type="ChEBI" id="CHEBI:58405"/>
        <dbReference type="ChEBI" id="CHEBI:60033"/>
        <dbReference type="ChEBI" id="CHEBI:78435"/>
        <dbReference type="EC" id="2.4.99.28"/>
    </reaction>
</comment>
<gene>
    <name evidence="20" type="ORF">J0J69_07355</name>
    <name evidence="21" type="ORF">J0J70_00290</name>
</gene>
<dbReference type="GO" id="GO:0009002">
    <property type="term" value="F:serine-type D-Ala-D-Ala carboxypeptidase activity"/>
    <property type="evidence" value="ECO:0007669"/>
    <property type="project" value="UniProtKB-EC"/>
</dbReference>
<feature type="transmembrane region" description="Helical" evidence="17">
    <location>
        <begin position="21"/>
        <end position="38"/>
    </location>
</feature>
<evidence type="ECO:0000256" key="14">
    <source>
        <dbReference type="ARBA" id="ARBA00023316"/>
    </source>
</evidence>
<dbReference type="GO" id="GO:0008658">
    <property type="term" value="F:penicillin binding"/>
    <property type="evidence" value="ECO:0007669"/>
    <property type="project" value="InterPro"/>
</dbReference>
<dbReference type="Gene3D" id="1.10.3810.10">
    <property type="entry name" value="Biosynthetic peptidoglycan transglycosylase-like"/>
    <property type="match status" value="1"/>
</dbReference>
<evidence type="ECO:0000313" key="22">
    <source>
        <dbReference type="Proteomes" id="UP001058016"/>
    </source>
</evidence>
<dbReference type="InterPro" id="IPR050396">
    <property type="entry name" value="Glycosyltr_51/Transpeptidase"/>
</dbReference>
<evidence type="ECO:0000256" key="12">
    <source>
        <dbReference type="ARBA" id="ARBA00023136"/>
    </source>
</evidence>
<dbReference type="GO" id="GO:0006508">
    <property type="term" value="P:proteolysis"/>
    <property type="evidence" value="ECO:0007669"/>
    <property type="project" value="UniProtKB-KW"/>
</dbReference>
<evidence type="ECO:0000313" key="20">
    <source>
        <dbReference type="EMBL" id="UUF04967.1"/>
    </source>
</evidence>
<keyword evidence="8" id="KW-0808">Transferase</keyword>
<dbReference type="GO" id="GO:0030288">
    <property type="term" value="C:outer membrane-bounded periplasmic space"/>
    <property type="evidence" value="ECO:0007669"/>
    <property type="project" value="TreeGrafter"/>
</dbReference>
<sequence>MRLCEMLSTFFRSKYTRVTTIICVELVAILCLTVYQYFKYLPAPDINVNTAITFYDADGEVFLEKTYPKDQHWVSLNEISPYVINGFIATEDRNFYDHFGFDPLRIAKALVTNITSGTRSQGASTITQQYARNLYLSFEKTWSRKIKEAFYTLRLELSYDKDTILEGYLNTINFGHGNYGIEDASLYYFGKHASELTLAEASVLVGIPKGPSYYSPISHPENSAKRQKIVLNSMLAENYINQEEYDEAMNTETVVIGEYPEDIDYDAPYYVDAVLTEVDKLLVGQTSSYRNLNIYTTLDRDIQTYVNEAIQENVTDQEVQTAVIVIEPSTGYVKALSGGNDYETSQYNRALYSERQIGSLMKPFLYYEALEYGFNPSTTFMNEPTTFPYNDGKDTYTPNNYSNAYAYSNIPMANALAVSDNIYAVKTHTFLGLNVLPETTKRFGITADIPELPSAALGVEPVNIMEMAEAYSVFANNGKSVERKFITQITDDRGFLVYSDKPTEGEQILDPTKTYVMNEMMTGMFNMQQNNHLSVTGLSIIPNLTHQYAGKSGSTNTDSWMIGYTPELVTTVWTGYDQGRTLDGVEVNRYAKNIWSQVMENSLKESGSQWFETPKDVVAVKVDPTTGYLASENCQKKVTLYYETTNVPSTACIGHHHESALVHHEELSND</sequence>
<dbReference type="EMBL" id="CP071249">
    <property type="protein sequence ID" value="UUF04967.1"/>
    <property type="molecule type" value="Genomic_DNA"/>
</dbReference>
<dbReference type="RefSeq" id="WP_212724768.1">
    <property type="nucleotide sequence ID" value="NZ_CP071249.1"/>
</dbReference>
<keyword evidence="12 17" id="KW-0472">Membrane</keyword>
<name>A0A9Q9CRC3_9FIRM</name>
<dbReference type="GO" id="GO:0009252">
    <property type="term" value="P:peptidoglycan biosynthetic process"/>
    <property type="evidence" value="ECO:0007669"/>
    <property type="project" value="UniProtKB-KW"/>
</dbReference>
<accession>A0A9Q9CRC3</accession>
<dbReference type="Proteomes" id="UP001058072">
    <property type="component" value="Chromosome"/>
</dbReference>
<evidence type="ECO:0000256" key="2">
    <source>
        <dbReference type="ARBA" id="ARBA00007090"/>
    </source>
</evidence>
<dbReference type="PANTHER" id="PTHR32282">
    <property type="entry name" value="BINDING PROTEIN TRANSPEPTIDASE, PUTATIVE-RELATED"/>
    <property type="match status" value="1"/>
</dbReference>
<dbReference type="Proteomes" id="UP001058016">
    <property type="component" value="Chromosome"/>
</dbReference>
<evidence type="ECO:0000259" key="18">
    <source>
        <dbReference type="Pfam" id="PF00905"/>
    </source>
</evidence>
<dbReference type="InterPro" id="IPR023346">
    <property type="entry name" value="Lysozyme-like_dom_sf"/>
</dbReference>
<evidence type="ECO:0000256" key="5">
    <source>
        <dbReference type="ARBA" id="ARBA00022645"/>
    </source>
</evidence>
<comment type="subcellular location">
    <subcellularLocation>
        <location evidence="1">Cell membrane</location>
    </subcellularLocation>
</comment>
<evidence type="ECO:0000313" key="21">
    <source>
        <dbReference type="EMBL" id="UUF08527.1"/>
    </source>
</evidence>
<evidence type="ECO:0000256" key="8">
    <source>
        <dbReference type="ARBA" id="ARBA00022679"/>
    </source>
</evidence>
<evidence type="ECO:0000256" key="11">
    <source>
        <dbReference type="ARBA" id="ARBA00022984"/>
    </source>
</evidence>
<keyword evidence="11" id="KW-0573">Peptidoglycan synthesis</keyword>
<evidence type="ECO:0000256" key="9">
    <source>
        <dbReference type="ARBA" id="ARBA00022801"/>
    </source>
</evidence>
<dbReference type="GO" id="GO:0005886">
    <property type="term" value="C:plasma membrane"/>
    <property type="evidence" value="ECO:0007669"/>
    <property type="project" value="UniProtKB-SubCell"/>
</dbReference>
<keyword evidence="7" id="KW-0328">Glycosyltransferase</keyword>
<dbReference type="InterPro" id="IPR012338">
    <property type="entry name" value="Beta-lactam/transpept-like"/>
</dbReference>
<feature type="domain" description="Penicillin-binding protein transpeptidase" evidence="18">
    <location>
        <begin position="322"/>
        <end position="573"/>
    </location>
</feature>
<keyword evidence="22" id="KW-1185">Reference proteome</keyword>
<dbReference type="AlphaFoldDB" id="A0A9Q9CRC3"/>
<comment type="catalytic activity">
    <reaction evidence="15">
        <text>Preferential cleavage: (Ac)2-L-Lys-D-Ala-|-D-Ala. Also transpeptidation of peptidyl-alanyl moieties that are N-acyl substituents of D-alanine.</text>
        <dbReference type="EC" id="3.4.16.4"/>
    </reaction>
</comment>
<dbReference type="FunFam" id="1.10.3810.10:FF:000001">
    <property type="entry name" value="Penicillin-binding protein 1A"/>
    <property type="match status" value="1"/>
</dbReference>
<dbReference type="Pfam" id="PF00905">
    <property type="entry name" value="Transpeptidase"/>
    <property type="match status" value="1"/>
</dbReference>
<keyword evidence="9" id="KW-0378">Hydrolase</keyword>
<dbReference type="InterPro" id="IPR001264">
    <property type="entry name" value="Glyco_trans_51"/>
</dbReference>
<dbReference type="GO" id="GO:0008360">
    <property type="term" value="P:regulation of cell shape"/>
    <property type="evidence" value="ECO:0007669"/>
    <property type="project" value="UniProtKB-KW"/>
</dbReference>
<keyword evidence="17" id="KW-0812">Transmembrane</keyword>
<dbReference type="PANTHER" id="PTHR32282:SF11">
    <property type="entry name" value="PENICILLIN-BINDING PROTEIN 1B"/>
    <property type="match status" value="1"/>
</dbReference>
<feature type="domain" description="Glycosyl transferase family 51" evidence="19">
    <location>
        <begin position="66"/>
        <end position="234"/>
    </location>
</feature>
<evidence type="ECO:0000256" key="7">
    <source>
        <dbReference type="ARBA" id="ARBA00022676"/>
    </source>
</evidence>
<evidence type="ECO:0000256" key="13">
    <source>
        <dbReference type="ARBA" id="ARBA00023268"/>
    </source>
</evidence>
<evidence type="ECO:0000256" key="6">
    <source>
        <dbReference type="ARBA" id="ARBA00022670"/>
    </source>
</evidence>
<dbReference type="InterPro" id="IPR036950">
    <property type="entry name" value="PBP_transglycosylase"/>
</dbReference>
<dbReference type="GO" id="GO:0008955">
    <property type="term" value="F:peptidoglycan glycosyltransferase activity"/>
    <property type="evidence" value="ECO:0007669"/>
    <property type="project" value="UniProtKB-EC"/>
</dbReference>
<keyword evidence="17" id="KW-1133">Transmembrane helix</keyword>
<keyword evidence="4" id="KW-1003">Cell membrane</keyword>
<evidence type="ECO:0000313" key="23">
    <source>
        <dbReference type="Proteomes" id="UP001058072"/>
    </source>
</evidence>
<keyword evidence="10" id="KW-0133">Cell shape</keyword>
<dbReference type="SUPFAM" id="SSF53955">
    <property type="entry name" value="Lysozyme-like"/>
    <property type="match status" value="1"/>
</dbReference>
<keyword evidence="14" id="KW-0961">Cell wall biogenesis/degradation</keyword>
<evidence type="ECO:0000256" key="16">
    <source>
        <dbReference type="ARBA" id="ARBA00049902"/>
    </source>
</evidence>
<reference evidence="21 22" key="1">
    <citation type="submission" date="2021-03" db="EMBL/GenBank/DDBJ databases">
        <title>Comparative Genomics and Metabolomics in the genus Turicibacter.</title>
        <authorList>
            <person name="Maki J."/>
            <person name="Looft T."/>
        </authorList>
    </citation>
    <scope>NUCLEOTIDE SEQUENCE</scope>
    <source>
        <strain evidence="21">ISU324</strain>
        <strain evidence="20 22">MMM721</strain>
    </source>
</reference>
<dbReference type="EMBL" id="CP071250">
    <property type="protein sequence ID" value="UUF08527.1"/>
    <property type="molecule type" value="Genomic_DNA"/>
</dbReference>
<keyword evidence="6" id="KW-0645">Protease</keyword>
<comment type="similarity">
    <text evidence="3">In the N-terminal section; belongs to the glycosyltransferase 51 family.</text>
</comment>
<keyword evidence="5" id="KW-0121">Carboxypeptidase</keyword>
<evidence type="ECO:0000256" key="4">
    <source>
        <dbReference type="ARBA" id="ARBA00022475"/>
    </source>
</evidence>